<reference evidence="2 3" key="1">
    <citation type="submission" date="2019-05" db="EMBL/GenBank/DDBJ databases">
        <title>Mikania micrantha, genome provides insights into the molecular mechanism of rapid growth.</title>
        <authorList>
            <person name="Liu B."/>
        </authorList>
    </citation>
    <scope>NUCLEOTIDE SEQUENCE [LARGE SCALE GENOMIC DNA]</scope>
    <source>
        <strain evidence="2">NLD-2019</strain>
        <tissue evidence="2">Leaf</tissue>
    </source>
</reference>
<keyword evidence="1" id="KW-0732">Signal</keyword>
<evidence type="ECO:0000313" key="3">
    <source>
        <dbReference type="Proteomes" id="UP000326396"/>
    </source>
</evidence>
<proteinExistence type="predicted"/>
<sequence>MHRFLLLSLLNSPGHIARGEEPTDDEHAIPCGRPSISFSGGCTLQRPPTRRLHSLASTCDEEAGARQFCPLPLQARRDKEDCLQCPLVVKRHRYGGFGYSLPIIFGLDGFLVKKRVVVATTFVPTLLNLMAVVVCLAVAAVDNLEICQGSARRVCKLEFAISLYLDKMRPSIASDSRRYASNDVTKSG</sequence>
<accession>A0A5N6N188</accession>
<feature type="chain" id="PRO_5024361727" evidence="1">
    <location>
        <begin position="20"/>
        <end position="188"/>
    </location>
</feature>
<dbReference type="EMBL" id="SZYD01000014">
    <property type="protein sequence ID" value="KAD4180358.1"/>
    <property type="molecule type" value="Genomic_DNA"/>
</dbReference>
<name>A0A5N6N188_9ASTR</name>
<dbReference type="Proteomes" id="UP000326396">
    <property type="component" value="Linkage Group LG4"/>
</dbReference>
<feature type="signal peptide" evidence="1">
    <location>
        <begin position="1"/>
        <end position="19"/>
    </location>
</feature>
<gene>
    <name evidence="2" type="ORF">E3N88_28949</name>
</gene>
<dbReference type="AlphaFoldDB" id="A0A5N6N188"/>
<organism evidence="2 3">
    <name type="scientific">Mikania micrantha</name>
    <name type="common">bitter vine</name>
    <dbReference type="NCBI Taxonomy" id="192012"/>
    <lineage>
        <taxon>Eukaryota</taxon>
        <taxon>Viridiplantae</taxon>
        <taxon>Streptophyta</taxon>
        <taxon>Embryophyta</taxon>
        <taxon>Tracheophyta</taxon>
        <taxon>Spermatophyta</taxon>
        <taxon>Magnoliopsida</taxon>
        <taxon>eudicotyledons</taxon>
        <taxon>Gunneridae</taxon>
        <taxon>Pentapetalae</taxon>
        <taxon>asterids</taxon>
        <taxon>campanulids</taxon>
        <taxon>Asterales</taxon>
        <taxon>Asteraceae</taxon>
        <taxon>Asteroideae</taxon>
        <taxon>Heliantheae alliance</taxon>
        <taxon>Eupatorieae</taxon>
        <taxon>Mikania</taxon>
    </lineage>
</organism>
<keyword evidence="3" id="KW-1185">Reference proteome</keyword>
<evidence type="ECO:0000313" key="2">
    <source>
        <dbReference type="EMBL" id="KAD4180358.1"/>
    </source>
</evidence>
<comment type="caution">
    <text evidence="2">The sequence shown here is derived from an EMBL/GenBank/DDBJ whole genome shotgun (WGS) entry which is preliminary data.</text>
</comment>
<evidence type="ECO:0000256" key="1">
    <source>
        <dbReference type="SAM" id="SignalP"/>
    </source>
</evidence>
<protein>
    <submittedName>
        <fullName evidence="2">Uncharacterized protein</fullName>
    </submittedName>
</protein>